<comment type="caution">
    <text evidence="1">The sequence shown here is derived from an EMBL/GenBank/DDBJ whole genome shotgun (WGS) entry which is preliminary data.</text>
</comment>
<evidence type="ECO:0000313" key="1">
    <source>
        <dbReference type="EMBL" id="KAA6384600.1"/>
    </source>
</evidence>
<name>A0A5J4VQ44_9EUKA</name>
<dbReference type="OrthoDB" id="10058185at2759"/>
<gene>
    <name evidence="1" type="ORF">EZS28_019870</name>
</gene>
<evidence type="ECO:0000313" key="2">
    <source>
        <dbReference type="Proteomes" id="UP000324800"/>
    </source>
</evidence>
<dbReference type="Proteomes" id="UP000324800">
    <property type="component" value="Unassembled WGS sequence"/>
</dbReference>
<feature type="non-terminal residue" evidence="1">
    <location>
        <position position="1"/>
    </location>
</feature>
<reference evidence="1 2" key="1">
    <citation type="submission" date="2019-03" db="EMBL/GenBank/DDBJ databases">
        <title>Single cell metagenomics reveals metabolic interactions within the superorganism composed of flagellate Streblomastix strix and complex community of Bacteroidetes bacteria on its surface.</title>
        <authorList>
            <person name="Treitli S.C."/>
            <person name="Kolisko M."/>
            <person name="Husnik F."/>
            <person name="Keeling P."/>
            <person name="Hampl V."/>
        </authorList>
    </citation>
    <scope>NUCLEOTIDE SEQUENCE [LARGE SCALE GENOMIC DNA]</scope>
    <source>
        <strain evidence="1">ST1C</strain>
    </source>
</reference>
<sequence>TYSTEAAQRDLGFAPKVTPEEGMNESVAFYTALLKEIEEQKNEAKKEKNGKKQ</sequence>
<protein>
    <submittedName>
        <fullName evidence="1">Uncharacterized protein</fullName>
    </submittedName>
</protein>
<proteinExistence type="predicted"/>
<dbReference type="EMBL" id="SNRW01005681">
    <property type="protein sequence ID" value="KAA6384600.1"/>
    <property type="molecule type" value="Genomic_DNA"/>
</dbReference>
<dbReference type="AlphaFoldDB" id="A0A5J4VQ44"/>
<organism evidence="1 2">
    <name type="scientific">Streblomastix strix</name>
    <dbReference type="NCBI Taxonomy" id="222440"/>
    <lineage>
        <taxon>Eukaryota</taxon>
        <taxon>Metamonada</taxon>
        <taxon>Preaxostyla</taxon>
        <taxon>Oxymonadida</taxon>
        <taxon>Streblomastigidae</taxon>
        <taxon>Streblomastix</taxon>
    </lineage>
</organism>
<accession>A0A5J4VQ44</accession>